<evidence type="ECO:0000313" key="3">
    <source>
        <dbReference type="Proteomes" id="UP000593564"/>
    </source>
</evidence>
<sequence length="75" mass="8360">MAMIGGGGILGKRSRSNFSDPQMVEEKPPCFLAYGIDGLVLYNINLVDEKSYKKSKFCRRCCIDVLGKDKQKARA</sequence>
<protein>
    <submittedName>
        <fullName evidence="2">Uncharacterized protein</fullName>
    </submittedName>
</protein>
<dbReference type="EMBL" id="JACBKZ010000001">
    <property type="protein sequence ID" value="KAF5961793.1"/>
    <property type="molecule type" value="Genomic_DNA"/>
</dbReference>
<comment type="caution">
    <text evidence="2">The sequence shown here is derived from an EMBL/GenBank/DDBJ whole genome shotgun (WGS) entry which is preliminary data.</text>
</comment>
<evidence type="ECO:0000256" key="1">
    <source>
        <dbReference type="SAM" id="MobiDB-lite"/>
    </source>
</evidence>
<keyword evidence="3" id="KW-1185">Reference proteome</keyword>
<reference evidence="3" key="1">
    <citation type="journal article" date="2020" name="Nat. Commun.">
        <title>Genome assembly of wild tea tree DASZ reveals pedigree and selection history of tea varieties.</title>
        <authorList>
            <person name="Zhang W."/>
            <person name="Zhang Y."/>
            <person name="Qiu H."/>
            <person name="Guo Y."/>
            <person name="Wan H."/>
            <person name="Zhang X."/>
            <person name="Scossa F."/>
            <person name="Alseekh S."/>
            <person name="Zhang Q."/>
            <person name="Wang P."/>
            <person name="Xu L."/>
            <person name="Schmidt M.H."/>
            <person name="Jia X."/>
            <person name="Li D."/>
            <person name="Zhu A."/>
            <person name="Guo F."/>
            <person name="Chen W."/>
            <person name="Ni D."/>
            <person name="Usadel B."/>
            <person name="Fernie A.R."/>
            <person name="Wen W."/>
        </authorList>
    </citation>
    <scope>NUCLEOTIDE SEQUENCE [LARGE SCALE GENOMIC DNA]</scope>
    <source>
        <strain evidence="3">cv. G240</strain>
    </source>
</reference>
<feature type="compositionally biased region" description="Gly residues" evidence="1">
    <location>
        <begin position="1"/>
        <end position="10"/>
    </location>
</feature>
<feature type="region of interest" description="Disordered" evidence="1">
    <location>
        <begin position="1"/>
        <end position="22"/>
    </location>
</feature>
<reference evidence="2 3" key="2">
    <citation type="submission" date="2020-07" db="EMBL/GenBank/DDBJ databases">
        <title>Genome assembly of wild tea tree DASZ reveals pedigree and selection history of tea varieties.</title>
        <authorList>
            <person name="Zhang W."/>
        </authorList>
    </citation>
    <scope>NUCLEOTIDE SEQUENCE [LARGE SCALE GENOMIC DNA]</scope>
    <source>
        <strain evidence="3">cv. G240</strain>
        <tissue evidence="2">Leaf</tissue>
    </source>
</reference>
<dbReference type="Proteomes" id="UP000593564">
    <property type="component" value="Unassembled WGS sequence"/>
</dbReference>
<dbReference type="AlphaFoldDB" id="A0A7J7I9W8"/>
<gene>
    <name evidence="2" type="ORF">HYC85_003002</name>
</gene>
<name>A0A7J7I9W8_CAMSI</name>
<proteinExistence type="predicted"/>
<organism evidence="2 3">
    <name type="scientific">Camellia sinensis</name>
    <name type="common">Tea plant</name>
    <name type="synonym">Thea sinensis</name>
    <dbReference type="NCBI Taxonomy" id="4442"/>
    <lineage>
        <taxon>Eukaryota</taxon>
        <taxon>Viridiplantae</taxon>
        <taxon>Streptophyta</taxon>
        <taxon>Embryophyta</taxon>
        <taxon>Tracheophyta</taxon>
        <taxon>Spermatophyta</taxon>
        <taxon>Magnoliopsida</taxon>
        <taxon>eudicotyledons</taxon>
        <taxon>Gunneridae</taxon>
        <taxon>Pentapetalae</taxon>
        <taxon>asterids</taxon>
        <taxon>Ericales</taxon>
        <taxon>Theaceae</taxon>
        <taxon>Camellia</taxon>
    </lineage>
</organism>
<accession>A0A7J7I9W8</accession>
<evidence type="ECO:0000313" key="2">
    <source>
        <dbReference type="EMBL" id="KAF5961793.1"/>
    </source>
</evidence>